<evidence type="ECO:0000313" key="2">
    <source>
        <dbReference type="EMBL" id="KXA98222.1"/>
    </source>
</evidence>
<dbReference type="EMBL" id="LHXR01000005">
    <property type="protein sequence ID" value="KXA98222.1"/>
    <property type="molecule type" value="Genomic_DNA"/>
</dbReference>
<reference evidence="2 3" key="1">
    <citation type="journal article" date="2016" name="Sci. Rep.">
        <title>Metabolic traits of an uncultured archaeal lineage -MSBL1- from brine pools of the Red Sea.</title>
        <authorList>
            <person name="Mwirichia R."/>
            <person name="Alam I."/>
            <person name="Rashid M."/>
            <person name="Vinu M."/>
            <person name="Ba-Alawi W."/>
            <person name="Anthony Kamau A."/>
            <person name="Kamanda Ngugi D."/>
            <person name="Goker M."/>
            <person name="Klenk H.P."/>
            <person name="Bajic V."/>
            <person name="Stingl U."/>
        </authorList>
    </citation>
    <scope>NUCLEOTIDE SEQUENCE [LARGE SCALE GENOMIC DNA]</scope>
    <source>
        <strain evidence="2">SCGC-AAA259I09</strain>
    </source>
</reference>
<keyword evidence="3" id="KW-1185">Reference proteome</keyword>
<name>A0A133UVJ2_9EURY</name>
<comment type="caution">
    <text evidence="2">The sequence shown here is derived from an EMBL/GenBank/DDBJ whole genome shotgun (WGS) entry which is preliminary data.</text>
</comment>
<dbReference type="Proteomes" id="UP000070463">
    <property type="component" value="Unassembled WGS sequence"/>
</dbReference>
<protein>
    <submittedName>
        <fullName evidence="2">Uncharacterized protein</fullName>
    </submittedName>
</protein>
<organism evidence="2 3">
    <name type="scientific">candidate division MSBL1 archaeon SCGC-AAA259I09</name>
    <dbReference type="NCBI Taxonomy" id="1698267"/>
    <lineage>
        <taxon>Archaea</taxon>
        <taxon>Methanobacteriati</taxon>
        <taxon>Methanobacteriota</taxon>
        <taxon>candidate division MSBL1</taxon>
    </lineage>
</organism>
<sequence length="105" mass="11818">MPPVYACPRCGKFMRHLKNPSGKMLVALECPKCGETALVGSLKPVQDHEPFTIDSTRNNGELHHLWTTVRREDERPYSDPKRAKKLLSNPESVLAKRSTIPPIPT</sequence>
<dbReference type="AlphaFoldDB" id="A0A133UVJ2"/>
<accession>A0A133UVJ2</accession>
<proteinExistence type="predicted"/>
<evidence type="ECO:0000313" key="3">
    <source>
        <dbReference type="Proteomes" id="UP000070463"/>
    </source>
</evidence>
<gene>
    <name evidence="2" type="ORF">AKJ37_00705</name>
</gene>
<evidence type="ECO:0000256" key="1">
    <source>
        <dbReference type="SAM" id="MobiDB-lite"/>
    </source>
</evidence>
<feature type="compositionally biased region" description="Basic and acidic residues" evidence="1">
    <location>
        <begin position="71"/>
        <end position="81"/>
    </location>
</feature>
<feature type="region of interest" description="Disordered" evidence="1">
    <location>
        <begin position="71"/>
        <end position="105"/>
    </location>
</feature>